<feature type="region of interest" description="Disordered" evidence="13">
    <location>
        <begin position="133"/>
        <end position="176"/>
    </location>
</feature>
<dbReference type="GO" id="GO:0071507">
    <property type="term" value="P:pheromone response MAPK cascade"/>
    <property type="evidence" value="ECO:0007669"/>
    <property type="project" value="UniProtKB-ARBA"/>
</dbReference>
<dbReference type="Pfam" id="PF00069">
    <property type="entry name" value="Pkinase"/>
    <property type="match status" value="1"/>
</dbReference>
<evidence type="ECO:0000259" key="14">
    <source>
        <dbReference type="PROSITE" id="PS50011"/>
    </source>
</evidence>
<comment type="catalytic activity">
    <reaction evidence="10">
        <text>L-threonyl-[protein] + ATP = O-phospho-L-threonyl-[protein] + ADP + H(+)</text>
        <dbReference type="Rhea" id="RHEA:46608"/>
        <dbReference type="Rhea" id="RHEA-COMP:11060"/>
        <dbReference type="Rhea" id="RHEA-COMP:11605"/>
        <dbReference type="ChEBI" id="CHEBI:15378"/>
        <dbReference type="ChEBI" id="CHEBI:30013"/>
        <dbReference type="ChEBI" id="CHEBI:30616"/>
        <dbReference type="ChEBI" id="CHEBI:61977"/>
        <dbReference type="ChEBI" id="CHEBI:456216"/>
        <dbReference type="EC" id="2.7.12.2"/>
    </reaction>
</comment>
<dbReference type="Gene3D" id="1.10.510.10">
    <property type="entry name" value="Transferase(Phosphotransferase) domain 1"/>
    <property type="match status" value="1"/>
</dbReference>
<feature type="compositionally biased region" description="Low complexity" evidence="13">
    <location>
        <begin position="270"/>
        <end position="331"/>
    </location>
</feature>
<evidence type="ECO:0000256" key="9">
    <source>
        <dbReference type="ARBA" id="ARBA00049014"/>
    </source>
</evidence>
<keyword evidence="3" id="KW-0808">Transferase</keyword>
<dbReference type="KEGG" id="slb:AWJ20_312"/>
<keyword evidence="5 15" id="KW-0418">Kinase</keyword>
<dbReference type="InterPro" id="IPR017441">
    <property type="entry name" value="Protein_kinase_ATP_BS"/>
</dbReference>
<dbReference type="FunFam" id="1.10.510.10:FF:000921">
    <property type="entry name" value="Serine/threonine-protein kinase STE7"/>
    <property type="match status" value="1"/>
</dbReference>
<feature type="compositionally biased region" description="Low complexity" evidence="13">
    <location>
        <begin position="163"/>
        <end position="176"/>
    </location>
</feature>
<feature type="compositionally biased region" description="Polar residues" evidence="13">
    <location>
        <begin position="151"/>
        <end position="162"/>
    </location>
</feature>
<evidence type="ECO:0000256" key="1">
    <source>
        <dbReference type="ARBA" id="ARBA00022527"/>
    </source>
</evidence>
<gene>
    <name evidence="15" type="primary">STE7</name>
    <name evidence="15" type="ORF">AWJ20_312</name>
</gene>
<proteinExistence type="inferred from homology"/>
<dbReference type="GO" id="GO:0005524">
    <property type="term" value="F:ATP binding"/>
    <property type="evidence" value="ECO:0007669"/>
    <property type="project" value="UniProtKB-UniRule"/>
</dbReference>
<evidence type="ECO:0000256" key="11">
    <source>
        <dbReference type="ARBA" id="ARBA00051693"/>
    </source>
</evidence>
<evidence type="ECO:0000256" key="6">
    <source>
        <dbReference type="ARBA" id="ARBA00022840"/>
    </source>
</evidence>
<comment type="catalytic activity">
    <reaction evidence="11">
        <text>L-tyrosyl-[protein] + ATP = O-phospho-L-tyrosyl-[protein] + ADP + H(+)</text>
        <dbReference type="Rhea" id="RHEA:10596"/>
        <dbReference type="Rhea" id="RHEA-COMP:10136"/>
        <dbReference type="Rhea" id="RHEA-COMP:20101"/>
        <dbReference type="ChEBI" id="CHEBI:15378"/>
        <dbReference type="ChEBI" id="CHEBI:30616"/>
        <dbReference type="ChEBI" id="CHEBI:46858"/>
        <dbReference type="ChEBI" id="CHEBI:61978"/>
        <dbReference type="ChEBI" id="CHEBI:456216"/>
        <dbReference type="EC" id="2.7.12.2"/>
    </reaction>
</comment>
<feature type="compositionally biased region" description="Low complexity" evidence="13">
    <location>
        <begin position="138"/>
        <end position="150"/>
    </location>
</feature>
<evidence type="ECO:0000256" key="7">
    <source>
        <dbReference type="ARBA" id="ARBA00038035"/>
    </source>
</evidence>
<comment type="catalytic activity">
    <reaction evidence="9">
        <text>L-seryl-[protein] + ATP = O-phospho-L-seryl-[protein] + ADP + H(+)</text>
        <dbReference type="Rhea" id="RHEA:17989"/>
        <dbReference type="Rhea" id="RHEA-COMP:9863"/>
        <dbReference type="Rhea" id="RHEA-COMP:11604"/>
        <dbReference type="ChEBI" id="CHEBI:15378"/>
        <dbReference type="ChEBI" id="CHEBI:29999"/>
        <dbReference type="ChEBI" id="CHEBI:30616"/>
        <dbReference type="ChEBI" id="CHEBI:83421"/>
        <dbReference type="ChEBI" id="CHEBI:456216"/>
        <dbReference type="EC" id="2.7.12.2"/>
    </reaction>
</comment>
<name>A0A161HI58_9ASCO</name>
<dbReference type="PANTHER" id="PTHR47448:SF1">
    <property type="entry name" value="SERINE_THREONINE-PROTEIN KINASE STE7 HOMOLOG"/>
    <property type="match status" value="1"/>
</dbReference>
<dbReference type="EC" id="2.7.12.2" evidence="8"/>
<sequence length="665" mass="68830">MSGSAEFTRQKLSLGDDSDTSSRASIQVGIGNGSSIVNNGLGSGSGSGSNTLDTDLGAGTVPAAVTTAAGATATTAVSAIADIVSTAPAAADSRPVTDNFASPIDTASSVFGAGISTGVGSVGGIAIALPDSQDSVHSPVRSTISSASSSPLTANTADTATASPNSSFNSVNSSSVDDVPRILPVKTLKRKNFKALSLPVSSPGSGNINTNGLGNGLGNGVGNGNGNGNGTSNDFMSAGSNGGHVPSLLAPSTAASARQSTQRVAPVPLGSINGNNNSNNNNGNPNNSNSSINNNSNSINNFNNNSNNSNSNDNINSNISSNSSNNGSNGSYDTSYGASGPVDSSINNYSSNSIGVSTYTGGGNIVTQLASLELGVEFKLDLREEDFENITDLGHGNGGTVSKVVHVPTKTVMAKKVIHLETKPAVRKQIARELHIMHECESDYIVGYYGGFVTESSVIICMEYMDCGSLDRISKLKGSINEGIISKITYAVVQGLTYLYDEHRIVHRDVKPSNVLVNSRGQVKLCDFGVSGELINSLAETFVGTSTYMSPERIQGAAYSVKGDVWSLGLTVLELAIGKFPFSSNNGGNPGSILDLLQRIVNEDPPALPDNGQFSPQFRKFVDKCLYKEPQRPTPHELLDHDAFILTAKHSAISVENWACDLCID</sequence>
<dbReference type="PROSITE" id="PS50011">
    <property type="entry name" value="PROTEIN_KINASE_DOM"/>
    <property type="match status" value="1"/>
</dbReference>
<feature type="compositionally biased region" description="Low complexity" evidence="13">
    <location>
        <begin position="246"/>
        <end position="257"/>
    </location>
</feature>
<keyword evidence="6 12" id="KW-0067">ATP-binding</keyword>
<dbReference type="GO" id="GO:0051286">
    <property type="term" value="C:cell tip"/>
    <property type="evidence" value="ECO:0007669"/>
    <property type="project" value="UniProtKB-ARBA"/>
</dbReference>
<evidence type="ECO:0000256" key="8">
    <source>
        <dbReference type="ARBA" id="ARBA00038999"/>
    </source>
</evidence>
<dbReference type="SUPFAM" id="SSF56112">
    <property type="entry name" value="Protein kinase-like (PK-like)"/>
    <property type="match status" value="1"/>
</dbReference>
<evidence type="ECO:0000256" key="5">
    <source>
        <dbReference type="ARBA" id="ARBA00022777"/>
    </source>
</evidence>
<keyword evidence="1" id="KW-0723">Serine/threonine-protein kinase</keyword>
<evidence type="ECO:0000313" key="15">
    <source>
        <dbReference type="EMBL" id="ANB12077.1"/>
    </source>
</evidence>
<dbReference type="EMBL" id="CP014501">
    <property type="protein sequence ID" value="ANB12077.1"/>
    <property type="molecule type" value="Genomic_DNA"/>
</dbReference>
<feature type="binding site" evidence="12">
    <location>
        <position position="416"/>
    </location>
    <ligand>
        <name>ATP</name>
        <dbReference type="ChEBI" id="CHEBI:30616"/>
    </ligand>
</feature>
<keyword evidence="16" id="KW-1185">Reference proteome</keyword>
<dbReference type="Proteomes" id="UP000189580">
    <property type="component" value="Chromosome a"/>
</dbReference>
<dbReference type="Gene3D" id="3.30.200.20">
    <property type="entry name" value="Phosphorylase Kinase, domain 1"/>
    <property type="match status" value="1"/>
</dbReference>
<organism evidence="15 16">
    <name type="scientific">Sugiyamaella lignohabitans</name>
    <dbReference type="NCBI Taxonomy" id="796027"/>
    <lineage>
        <taxon>Eukaryota</taxon>
        <taxon>Fungi</taxon>
        <taxon>Dikarya</taxon>
        <taxon>Ascomycota</taxon>
        <taxon>Saccharomycotina</taxon>
        <taxon>Dipodascomycetes</taxon>
        <taxon>Dipodascales</taxon>
        <taxon>Trichomonascaceae</taxon>
        <taxon>Sugiyamaella</taxon>
    </lineage>
</organism>
<evidence type="ECO:0000256" key="13">
    <source>
        <dbReference type="SAM" id="MobiDB-lite"/>
    </source>
</evidence>
<keyword evidence="4 12" id="KW-0547">Nucleotide-binding</keyword>
<reference evidence="15 16" key="1">
    <citation type="submission" date="2016-02" db="EMBL/GenBank/DDBJ databases">
        <title>Complete genome sequence and transcriptome regulation of the pentose utilising yeast Sugiyamaella lignohabitans.</title>
        <authorList>
            <person name="Bellasio M."/>
            <person name="Peymann A."/>
            <person name="Valli M."/>
            <person name="Sipitzky M."/>
            <person name="Graf A."/>
            <person name="Sauer M."/>
            <person name="Marx H."/>
            <person name="Mattanovich D."/>
        </authorList>
    </citation>
    <scope>NUCLEOTIDE SEQUENCE [LARGE SCALE GENOMIC DNA]</scope>
    <source>
        <strain evidence="15 16">CBS 10342</strain>
    </source>
</reference>
<dbReference type="PANTHER" id="PTHR47448">
    <property type="entry name" value="DUAL SPECIFICITY MITOGEN-ACTIVATED PROTEIN KINASE KINASE DSOR1-LIKE PROTEIN"/>
    <property type="match status" value="1"/>
</dbReference>
<protein>
    <recommendedName>
        <fullName evidence="8">mitogen-activated protein kinase kinase</fullName>
        <ecNumber evidence="8">2.7.12.2</ecNumber>
    </recommendedName>
</protein>
<evidence type="ECO:0000256" key="4">
    <source>
        <dbReference type="ARBA" id="ARBA00022741"/>
    </source>
</evidence>
<dbReference type="InterPro" id="IPR000719">
    <property type="entry name" value="Prot_kinase_dom"/>
</dbReference>
<feature type="domain" description="Protein kinase" evidence="14">
    <location>
        <begin position="387"/>
        <end position="644"/>
    </location>
</feature>
<evidence type="ECO:0000313" key="16">
    <source>
        <dbReference type="Proteomes" id="UP000189580"/>
    </source>
</evidence>
<keyword evidence="2" id="KW-0597">Phosphoprotein</keyword>
<dbReference type="AlphaFoldDB" id="A0A161HI58"/>
<feature type="compositionally biased region" description="Gly residues" evidence="13">
    <location>
        <begin position="219"/>
        <end position="229"/>
    </location>
</feature>
<accession>A0A161HI58</accession>
<dbReference type="InterPro" id="IPR011009">
    <property type="entry name" value="Kinase-like_dom_sf"/>
</dbReference>
<dbReference type="GO" id="GO:0004708">
    <property type="term" value="F:MAP kinase kinase activity"/>
    <property type="evidence" value="ECO:0007669"/>
    <property type="project" value="UniProtKB-EC"/>
</dbReference>
<evidence type="ECO:0000256" key="12">
    <source>
        <dbReference type="PROSITE-ProRule" id="PRU10141"/>
    </source>
</evidence>
<evidence type="ECO:0000256" key="3">
    <source>
        <dbReference type="ARBA" id="ARBA00022679"/>
    </source>
</evidence>
<dbReference type="SMART" id="SM00220">
    <property type="entry name" value="S_TKc"/>
    <property type="match status" value="1"/>
</dbReference>
<feature type="region of interest" description="Disordered" evidence="13">
    <location>
        <begin position="1"/>
        <end position="25"/>
    </location>
</feature>
<feature type="region of interest" description="Disordered" evidence="13">
    <location>
        <begin position="219"/>
        <end position="336"/>
    </location>
</feature>
<dbReference type="InterPro" id="IPR050915">
    <property type="entry name" value="MAP_kinase_kinase"/>
</dbReference>
<feature type="compositionally biased region" description="Polar residues" evidence="13">
    <location>
        <begin position="1"/>
        <end position="11"/>
    </location>
</feature>
<evidence type="ECO:0000256" key="10">
    <source>
        <dbReference type="ARBA" id="ARBA00049299"/>
    </source>
</evidence>
<dbReference type="GO" id="GO:0004674">
    <property type="term" value="F:protein serine/threonine kinase activity"/>
    <property type="evidence" value="ECO:0007669"/>
    <property type="project" value="UniProtKB-KW"/>
</dbReference>
<dbReference type="PROSITE" id="PS00107">
    <property type="entry name" value="PROTEIN_KINASE_ATP"/>
    <property type="match status" value="1"/>
</dbReference>
<evidence type="ECO:0000256" key="2">
    <source>
        <dbReference type="ARBA" id="ARBA00022553"/>
    </source>
</evidence>
<dbReference type="FunFam" id="3.30.200.20:FF:000040">
    <property type="entry name" value="Dual specificity mitogen-activated protein kinase kinase"/>
    <property type="match status" value="1"/>
</dbReference>
<comment type="similarity">
    <text evidence="7">Belongs to the protein kinase superfamily. STE Ser/Thr protein kinase family. MAP kinase kinase subfamily.</text>
</comment>
<dbReference type="OrthoDB" id="10252354at2759"/>
<dbReference type="RefSeq" id="XP_018734554.1">
    <property type="nucleotide sequence ID" value="XM_018880118.1"/>
</dbReference>
<dbReference type="PROSITE" id="PS00108">
    <property type="entry name" value="PROTEIN_KINASE_ST"/>
    <property type="match status" value="1"/>
</dbReference>
<dbReference type="InterPro" id="IPR008271">
    <property type="entry name" value="Ser/Thr_kinase_AS"/>
</dbReference>
<dbReference type="GeneID" id="30035107"/>